<comment type="caution">
    <text evidence="3">The sequence shown here is derived from an EMBL/GenBank/DDBJ whole genome shotgun (WGS) entry which is preliminary data.</text>
</comment>
<keyword evidence="2" id="KW-0812">Transmembrane</keyword>
<keyword evidence="2" id="KW-1134">Transmembrane beta strand</keyword>
<dbReference type="InterPro" id="IPR003423">
    <property type="entry name" value="OMP_efflux"/>
</dbReference>
<comment type="subcellular location">
    <subcellularLocation>
        <location evidence="2">Cell membrane</location>
        <topology evidence="2">Lipid-anchor</topology>
    </subcellularLocation>
</comment>
<dbReference type="PANTHER" id="PTHR30203">
    <property type="entry name" value="OUTER MEMBRANE CATION EFFLUX PROTEIN"/>
    <property type="match status" value="1"/>
</dbReference>
<dbReference type="Pfam" id="PF02321">
    <property type="entry name" value="OEP"/>
    <property type="match status" value="2"/>
</dbReference>
<keyword evidence="4" id="KW-1185">Reference proteome</keyword>
<dbReference type="GO" id="GO:0015562">
    <property type="term" value="F:efflux transmembrane transporter activity"/>
    <property type="evidence" value="ECO:0007669"/>
    <property type="project" value="InterPro"/>
</dbReference>
<protein>
    <submittedName>
        <fullName evidence="3">TolC family protein</fullName>
    </submittedName>
</protein>
<dbReference type="GO" id="GO:0005886">
    <property type="term" value="C:plasma membrane"/>
    <property type="evidence" value="ECO:0007669"/>
    <property type="project" value="UniProtKB-SubCell"/>
</dbReference>
<dbReference type="Gene3D" id="2.20.200.10">
    <property type="entry name" value="Outer membrane efflux proteins (OEP)"/>
    <property type="match status" value="1"/>
</dbReference>
<dbReference type="NCBIfam" id="TIGR01845">
    <property type="entry name" value="outer_NodT"/>
    <property type="match status" value="1"/>
</dbReference>
<evidence type="ECO:0000256" key="1">
    <source>
        <dbReference type="ARBA" id="ARBA00007613"/>
    </source>
</evidence>
<evidence type="ECO:0000313" key="3">
    <source>
        <dbReference type="EMBL" id="TGN26352.1"/>
    </source>
</evidence>
<keyword evidence="2" id="KW-0449">Lipoprotein</keyword>
<dbReference type="PANTHER" id="PTHR30203:SF33">
    <property type="entry name" value="BLR4455 PROTEIN"/>
    <property type="match status" value="1"/>
</dbReference>
<keyword evidence="2" id="KW-0472">Membrane</keyword>
<keyword evidence="2" id="KW-0564">Palmitate</keyword>
<dbReference type="RefSeq" id="WP_135835858.1">
    <property type="nucleotide sequence ID" value="NZ_SRPE01000007.1"/>
</dbReference>
<proteinExistence type="inferred from homology"/>
<sequence>MKKYRIFNITLIAAGLFAVQSCFVAKDYKRPEVIVNEANFRTDVIAKDSASVATVSWKQIFTDTQLQALINQGLQNNLDIRSALQNIAVAEAYAKQGKAGYLPTLSVGPKYTFTESSVNTQFGAAIANQGGKRAANQYEVSGNLSWEADIWGKIRSNQRASSATYLQTIEAHKAVKTQIVASIANAYYNLLALDEQKRILDKTLINREQSLETTKALKEAGSVTEVAVNQTEAQLFNVKSLLVDVENGIKLNENVMSVLLGTNPQSINRTNIASQQVNAKLSVGVPAQLLENRPDIKAAEFGLMNAFENVNVANASFYPSLSITATGGVQGIDIDKLFSAQSLFATVIGNLTQPLLQQRKLRTQKEVALANQENALINYKSKILNASKEVSDALYTYDAAVKKAEYKQKEYQLYNQAITYSEELLNYGMANYLEVITARDNGLNAELNVVDAKLSSLSSMVELYRAVGGGWQ</sequence>
<organism evidence="3 4">
    <name type="scientific">Empedobacter tilapiae</name>
    <dbReference type="NCBI Taxonomy" id="2491114"/>
    <lineage>
        <taxon>Bacteria</taxon>
        <taxon>Pseudomonadati</taxon>
        <taxon>Bacteroidota</taxon>
        <taxon>Flavobacteriia</taxon>
        <taxon>Flavobacteriales</taxon>
        <taxon>Weeksellaceae</taxon>
        <taxon>Empedobacter</taxon>
    </lineage>
</organism>
<comment type="similarity">
    <text evidence="1 2">Belongs to the outer membrane factor (OMF) (TC 1.B.17) family.</text>
</comment>
<dbReference type="OrthoDB" id="9770517at2"/>
<evidence type="ECO:0000313" key="4">
    <source>
        <dbReference type="Proteomes" id="UP000297998"/>
    </source>
</evidence>
<gene>
    <name evidence="3" type="ORF">E4J94_11010</name>
</gene>
<accession>A0A4Z1BR43</accession>
<dbReference type="SUPFAM" id="SSF56954">
    <property type="entry name" value="Outer membrane efflux proteins (OEP)"/>
    <property type="match status" value="1"/>
</dbReference>
<dbReference type="Gene3D" id="1.20.1600.10">
    <property type="entry name" value="Outer membrane efflux proteins (OEP)"/>
    <property type="match status" value="1"/>
</dbReference>
<dbReference type="AlphaFoldDB" id="A0A4Z1BR43"/>
<dbReference type="PROSITE" id="PS51257">
    <property type="entry name" value="PROKAR_LIPOPROTEIN"/>
    <property type="match status" value="1"/>
</dbReference>
<dbReference type="EMBL" id="SRPE01000007">
    <property type="protein sequence ID" value="TGN26352.1"/>
    <property type="molecule type" value="Genomic_DNA"/>
</dbReference>
<evidence type="ECO:0000256" key="2">
    <source>
        <dbReference type="RuleBase" id="RU362097"/>
    </source>
</evidence>
<dbReference type="Proteomes" id="UP000297998">
    <property type="component" value="Unassembled WGS sequence"/>
</dbReference>
<dbReference type="InterPro" id="IPR010131">
    <property type="entry name" value="MdtP/NodT-like"/>
</dbReference>
<name>A0A4Z1BR43_9FLAO</name>
<reference evidence="3 4" key="1">
    <citation type="submission" date="2019-03" db="EMBL/GenBank/DDBJ databases">
        <title>Empedobacter tilapiae sp. nov., isolated from an intestine of Nile tilapia Oreochromis niloticus.</title>
        <authorList>
            <person name="Kim Y.-O."/>
            <person name="Yoon J.-H."/>
        </authorList>
    </citation>
    <scope>NUCLEOTIDE SEQUENCE [LARGE SCALE GENOMIC DNA]</scope>
    <source>
        <strain evidence="3 4">MRS2</strain>
    </source>
</reference>